<keyword evidence="8" id="KW-1185">Reference proteome</keyword>
<organism evidence="7 8">
    <name type="scientific">Polyplosphaeria fusca</name>
    <dbReference type="NCBI Taxonomy" id="682080"/>
    <lineage>
        <taxon>Eukaryota</taxon>
        <taxon>Fungi</taxon>
        <taxon>Dikarya</taxon>
        <taxon>Ascomycota</taxon>
        <taxon>Pezizomycotina</taxon>
        <taxon>Dothideomycetes</taxon>
        <taxon>Pleosporomycetidae</taxon>
        <taxon>Pleosporales</taxon>
        <taxon>Tetraplosphaeriaceae</taxon>
        <taxon>Polyplosphaeria</taxon>
    </lineage>
</organism>
<evidence type="ECO:0000256" key="2">
    <source>
        <dbReference type="ARBA" id="ARBA00022946"/>
    </source>
</evidence>
<dbReference type="AlphaFoldDB" id="A0A9P4UVZ8"/>
<feature type="non-terminal residue" evidence="7">
    <location>
        <position position="331"/>
    </location>
</feature>
<dbReference type="InterPro" id="IPR027266">
    <property type="entry name" value="TrmE/GcvT-like"/>
</dbReference>
<dbReference type="GO" id="GO:0016226">
    <property type="term" value="P:iron-sulfur cluster assembly"/>
    <property type="evidence" value="ECO:0007669"/>
    <property type="project" value="TreeGrafter"/>
</dbReference>
<dbReference type="InterPro" id="IPR057460">
    <property type="entry name" value="CAF17_C"/>
</dbReference>
<dbReference type="InterPro" id="IPR045179">
    <property type="entry name" value="YgfZ/GcvT"/>
</dbReference>
<dbReference type="OrthoDB" id="191995at2759"/>
<dbReference type="EMBL" id="ML996339">
    <property type="protein sequence ID" value="KAF2727318.1"/>
    <property type="molecule type" value="Genomic_DNA"/>
</dbReference>
<evidence type="ECO:0000313" key="7">
    <source>
        <dbReference type="EMBL" id="KAF2727318.1"/>
    </source>
</evidence>
<comment type="subcellular location">
    <subcellularLocation>
        <location evidence="1">Mitochondrion matrix</location>
    </subcellularLocation>
</comment>
<dbReference type="SUPFAM" id="SSF103025">
    <property type="entry name" value="Folate-binding domain"/>
    <property type="match status" value="1"/>
</dbReference>
<accession>A0A9P4UVZ8</accession>
<keyword evidence="2" id="KW-0809">Transit peptide</keyword>
<comment type="caution">
    <text evidence="7">The sequence shown here is derived from an EMBL/GenBank/DDBJ whole genome shotgun (WGS) entry which is preliminary data.</text>
</comment>
<proteinExistence type="inferred from homology"/>
<dbReference type="PANTHER" id="PTHR22602:SF0">
    <property type="entry name" value="TRANSFERASE CAF17, MITOCHONDRIAL-RELATED"/>
    <property type="match status" value="1"/>
</dbReference>
<sequence>GLAPLPVRRLISLSGPDAAKFLQGLVAQNVVSDRQAPFYTAFLDARGRILWDVFIWTYPGLAEKEWACYIEVDAAEADNLQKHLKKHKLRSKIAIKTVPEGEVSVFAGWGFAQDELQHPSLIASLEDTRAPGFGVRFLLSGEQSSSSSAPPVPMLDLDQYVLRRYLFGIPEGQAEIPRESSLPMEMNIDLSSGIDFRKGCYVGQELTIRTKHTGVVRKRILPIQLYHAHDPAPPGDSHPDFDATWSTPVVQGADIKQLDAEGSIRKGRAAGKYIAGVGNVGLALCRVEMMTGMRVSAEGGSWRPGMEFALQSNEADEPVRIKAMVPTWFME</sequence>
<dbReference type="Proteomes" id="UP000799444">
    <property type="component" value="Unassembled WGS sequence"/>
</dbReference>
<evidence type="ECO:0000256" key="5">
    <source>
        <dbReference type="ARBA" id="ARBA00093637"/>
    </source>
</evidence>
<dbReference type="GO" id="GO:0005759">
    <property type="term" value="C:mitochondrial matrix"/>
    <property type="evidence" value="ECO:0007669"/>
    <property type="project" value="UniProtKB-SubCell"/>
</dbReference>
<gene>
    <name evidence="7" type="ORF">EJ04DRAFT_390451</name>
</gene>
<feature type="non-terminal residue" evidence="7">
    <location>
        <position position="1"/>
    </location>
</feature>
<evidence type="ECO:0000313" key="8">
    <source>
        <dbReference type="Proteomes" id="UP000799444"/>
    </source>
</evidence>
<protein>
    <recommendedName>
        <fullName evidence="5">Iron-sulfur cluster assembly factor IBA57 homolog, mitochondrial</fullName>
    </recommendedName>
</protein>
<keyword evidence="3" id="KW-0496">Mitochondrion</keyword>
<evidence type="ECO:0000259" key="6">
    <source>
        <dbReference type="Pfam" id="PF25455"/>
    </source>
</evidence>
<dbReference type="PANTHER" id="PTHR22602">
    <property type="entry name" value="TRANSFERASE CAF17, MITOCHONDRIAL-RELATED"/>
    <property type="match status" value="1"/>
</dbReference>
<name>A0A9P4UVZ8_9PLEO</name>
<dbReference type="NCBIfam" id="TIGR03317">
    <property type="entry name" value="ygfZ_signature"/>
    <property type="match status" value="1"/>
</dbReference>
<feature type="domain" description="CAF17 C-terminal" evidence="6">
    <location>
        <begin position="217"/>
        <end position="299"/>
    </location>
</feature>
<evidence type="ECO:0000256" key="1">
    <source>
        <dbReference type="ARBA" id="ARBA00004305"/>
    </source>
</evidence>
<evidence type="ECO:0000256" key="4">
    <source>
        <dbReference type="ARBA" id="ARBA00093447"/>
    </source>
</evidence>
<dbReference type="InterPro" id="IPR017703">
    <property type="entry name" value="YgfZ/GCV_T_CS"/>
</dbReference>
<dbReference type="Pfam" id="PF25455">
    <property type="entry name" value="Beta-barrel_CAF17_C"/>
    <property type="match status" value="1"/>
</dbReference>
<evidence type="ECO:0000256" key="3">
    <source>
        <dbReference type="ARBA" id="ARBA00023128"/>
    </source>
</evidence>
<comment type="similarity">
    <text evidence="4">Belongs to the GcvT family. CAF17/IBA57 subfamily.</text>
</comment>
<reference evidence="7" key="1">
    <citation type="journal article" date="2020" name="Stud. Mycol.">
        <title>101 Dothideomycetes genomes: a test case for predicting lifestyles and emergence of pathogens.</title>
        <authorList>
            <person name="Haridas S."/>
            <person name="Albert R."/>
            <person name="Binder M."/>
            <person name="Bloem J."/>
            <person name="Labutti K."/>
            <person name="Salamov A."/>
            <person name="Andreopoulos B."/>
            <person name="Baker S."/>
            <person name="Barry K."/>
            <person name="Bills G."/>
            <person name="Bluhm B."/>
            <person name="Cannon C."/>
            <person name="Castanera R."/>
            <person name="Culley D."/>
            <person name="Daum C."/>
            <person name="Ezra D."/>
            <person name="Gonzalez J."/>
            <person name="Henrissat B."/>
            <person name="Kuo A."/>
            <person name="Liang C."/>
            <person name="Lipzen A."/>
            <person name="Lutzoni F."/>
            <person name="Magnuson J."/>
            <person name="Mondo S."/>
            <person name="Nolan M."/>
            <person name="Ohm R."/>
            <person name="Pangilinan J."/>
            <person name="Park H.-J."/>
            <person name="Ramirez L."/>
            <person name="Alfaro M."/>
            <person name="Sun H."/>
            <person name="Tritt A."/>
            <person name="Yoshinaga Y."/>
            <person name="Zwiers L.-H."/>
            <person name="Turgeon B."/>
            <person name="Goodwin S."/>
            <person name="Spatafora J."/>
            <person name="Crous P."/>
            <person name="Grigoriev I."/>
        </authorList>
    </citation>
    <scope>NUCLEOTIDE SEQUENCE</scope>
    <source>
        <strain evidence="7">CBS 125425</strain>
    </source>
</reference>
<dbReference type="Gene3D" id="3.30.1360.120">
    <property type="entry name" value="Probable tRNA modification gtpase trme, domain 1"/>
    <property type="match status" value="1"/>
</dbReference>
<dbReference type="Gene3D" id="2.40.30.160">
    <property type="match status" value="1"/>
</dbReference>